<gene>
    <name evidence="2" type="ORF">FGRAMPH1_01T03103</name>
</gene>
<dbReference type="EnsemblFungi" id="CEF73353">
    <property type="protein sequence ID" value="CEF73353"/>
    <property type="gene ID" value="FGRRES_15119"/>
</dbReference>
<protein>
    <submittedName>
        <fullName evidence="2">Chromosome 1, complete genome</fullName>
    </submittedName>
</protein>
<proteinExistence type="predicted"/>
<accession>A0A0E0RQ28</accession>
<dbReference type="AlphaFoldDB" id="A0A098D334"/>
<evidence type="ECO:0000313" key="3">
    <source>
        <dbReference type="EnsemblFungi" id="CEF73353"/>
    </source>
</evidence>
<dbReference type="InParanoid" id="A0A098D334"/>
<keyword evidence="4" id="KW-1185">Reference proteome</keyword>
<dbReference type="EMBL" id="HG970332">
    <property type="protein sequence ID" value="CEF73353.1"/>
    <property type="molecule type" value="Genomic_DNA"/>
</dbReference>
<reference evidence="2 4" key="3">
    <citation type="journal article" date="2015" name="BMC Genomics">
        <title>The completed genome sequence of the pathogenic ascomycete fungus Fusarium graminearum.</title>
        <authorList>
            <person name="King R."/>
            <person name="Urban M."/>
            <person name="Hammond-Kosack M.C."/>
            <person name="Hassani-Pak K."/>
            <person name="Hammond-Kosack K.E."/>
        </authorList>
    </citation>
    <scope>NUCLEOTIDE SEQUENCE [LARGE SCALE GENOMIC DNA]</scope>
    <source>
        <strain evidence="4">ATCC MYA-4620 / CBS 123657 / FGSC 9075 / NRRL 31084 / PH-1</strain>
        <strain evidence="2">PH-1</strain>
    </source>
</reference>
<name>A0A098D334_GIBZE</name>
<dbReference type="Proteomes" id="UP000070720">
    <property type="component" value="Chromosome 1"/>
</dbReference>
<sequence length="53" mass="5954">MRIDTYDSDMFTGPSDGTSQPRHQCLFSLTSLISTSVAQFSRFSGKQHHTFPT</sequence>
<accession>A0A098D334</accession>
<organism evidence="2 4">
    <name type="scientific">Gibberella zeae (strain ATCC MYA-4620 / CBS 123657 / FGSC 9075 / NRRL 31084 / PH-1)</name>
    <name type="common">Wheat head blight fungus</name>
    <name type="synonym">Fusarium graminearum</name>
    <dbReference type="NCBI Taxonomy" id="229533"/>
    <lineage>
        <taxon>Eukaryota</taxon>
        <taxon>Fungi</taxon>
        <taxon>Dikarya</taxon>
        <taxon>Ascomycota</taxon>
        <taxon>Pezizomycotina</taxon>
        <taxon>Sordariomycetes</taxon>
        <taxon>Hypocreomycetidae</taxon>
        <taxon>Hypocreales</taxon>
        <taxon>Nectriaceae</taxon>
        <taxon>Fusarium</taxon>
    </lineage>
</organism>
<reference evidence="3 4" key="2">
    <citation type="journal article" date="2010" name="Nature">
        <title>Comparative genomics reveals mobile pathogenicity chromosomes in Fusarium.</title>
        <authorList>
            <person name="Ma L.J."/>
            <person name="van der Does H.C."/>
            <person name="Borkovich K.A."/>
            <person name="Coleman J.J."/>
            <person name="Daboussi M.J."/>
            <person name="Di Pietro A."/>
            <person name="Dufresne M."/>
            <person name="Freitag M."/>
            <person name="Grabherr M."/>
            <person name="Henrissat B."/>
            <person name="Houterman P.M."/>
            <person name="Kang S."/>
            <person name="Shim W.B."/>
            <person name="Woloshuk C."/>
            <person name="Xie X."/>
            <person name="Xu J.R."/>
            <person name="Antoniw J."/>
            <person name="Baker S.E."/>
            <person name="Bluhm B.H."/>
            <person name="Breakspear A."/>
            <person name="Brown D.W."/>
            <person name="Butchko R.A."/>
            <person name="Chapman S."/>
            <person name="Coulson R."/>
            <person name="Coutinho P.M."/>
            <person name="Danchin E.G."/>
            <person name="Diener A."/>
            <person name="Gale L.R."/>
            <person name="Gardiner D.M."/>
            <person name="Goff S."/>
            <person name="Hammond-Kosack K.E."/>
            <person name="Hilburn K."/>
            <person name="Hua-Van A."/>
            <person name="Jonkers W."/>
            <person name="Kazan K."/>
            <person name="Kodira C.D."/>
            <person name="Koehrsen M."/>
            <person name="Kumar L."/>
            <person name="Lee Y.H."/>
            <person name="Li L."/>
            <person name="Manners J.M."/>
            <person name="Miranda-Saavedra D."/>
            <person name="Mukherjee M."/>
            <person name="Park G."/>
            <person name="Park J."/>
            <person name="Park S.Y."/>
            <person name="Proctor R.H."/>
            <person name="Regev A."/>
            <person name="Ruiz-Roldan M.C."/>
            <person name="Sain D."/>
            <person name="Sakthikumar S."/>
            <person name="Sykes S."/>
            <person name="Schwartz D.C."/>
            <person name="Turgeon B.G."/>
            <person name="Wapinski I."/>
            <person name="Yoder O."/>
            <person name="Young S."/>
            <person name="Zeng Q."/>
            <person name="Zhou S."/>
            <person name="Galagan J."/>
            <person name="Cuomo C.A."/>
            <person name="Kistler H.C."/>
            <person name="Rep M."/>
        </authorList>
    </citation>
    <scope>GENOME REANNOTATION</scope>
    <source>
        <strain evidence="4">ATCC MYA-4620 / CBS 123657 / FGSC 9075 / NRRL 31084 / PH-1</strain>
        <strain evidence="3">PH-1 / ATCC MYA-4620 / FGSC 9075 / NRRL 31084</strain>
    </source>
</reference>
<reference evidence="3" key="4">
    <citation type="submission" date="2017-01" db="UniProtKB">
        <authorList>
            <consortium name="EnsemblFungi"/>
        </authorList>
    </citation>
    <scope>IDENTIFICATION</scope>
    <source>
        <strain evidence="3">PH-1 / ATCC MYA-4620 / FGSC 9075 / NRRL 31084</strain>
    </source>
</reference>
<evidence type="ECO:0000256" key="1">
    <source>
        <dbReference type="SAM" id="MobiDB-lite"/>
    </source>
</evidence>
<feature type="region of interest" description="Disordered" evidence="1">
    <location>
        <begin position="1"/>
        <end position="22"/>
    </location>
</feature>
<reference evidence="3 4" key="1">
    <citation type="journal article" date="2007" name="Science">
        <title>The Fusarium graminearum genome reveals a link between localized polymorphism and pathogen specialization.</title>
        <authorList>
            <person name="Cuomo C.A."/>
            <person name="Gueldener U."/>
            <person name="Xu J.-R."/>
            <person name="Trail F."/>
            <person name="Turgeon B.G."/>
            <person name="Di Pietro A."/>
            <person name="Walton J.D."/>
            <person name="Ma L.-J."/>
            <person name="Baker S.E."/>
            <person name="Rep M."/>
            <person name="Adam G."/>
            <person name="Antoniw J."/>
            <person name="Baldwin T."/>
            <person name="Calvo S.E."/>
            <person name="Chang Y.-L."/>
            <person name="DeCaprio D."/>
            <person name="Gale L.R."/>
            <person name="Gnerre S."/>
            <person name="Goswami R.S."/>
            <person name="Hammond-Kosack K."/>
            <person name="Harris L.J."/>
            <person name="Hilburn K."/>
            <person name="Kennell J.C."/>
            <person name="Kroken S."/>
            <person name="Magnuson J.K."/>
            <person name="Mannhaupt G."/>
            <person name="Mauceli E.W."/>
            <person name="Mewes H.-W."/>
            <person name="Mitterbauer R."/>
            <person name="Muehlbauer G."/>
            <person name="Muensterkoetter M."/>
            <person name="Nelson D."/>
            <person name="O'Donnell K."/>
            <person name="Ouellet T."/>
            <person name="Qi W."/>
            <person name="Quesneville H."/>
            <person name="Roncero M.I.G."/>
            <person name="Seong K.-Y."/>
            <person name="Tetko I.V."/>
            <person name="Urban M."/>
            <person name="Waalwijk C."/>
            <person name="Ward T.J."/>
            <person name="Yao J."/>
            <person name="Birren B.W."/>
            <person name="Kistler H.C."/>
        </authorList>
    </citation>
    <scope>NUCLEOTIDE SEQUENCE [LARGE SCALE GENOMIC DNA]</scope>
    <source>
        <strain evidence="4">ATCC MYA-4620 / CBS 123657 / FGSC 9075 / NRRL 31084 / PH-1</strain>
        <strain evidence="3">PH-1 / ATCC MYA-4620 / FGSC 9075 / NRRL 31084</strain>
    </source>
</reference>
<evidence type="ECO:0000313" key="4">
    <source>
        <dbReference type="Proteomes" id="UP000070720"/>
    </source>
</evidence>
<evidence type="ECO:0000313" key="2">
    <source>
        <dbReference type="EMBL" id="CEF73353.1"/>
    </source>
</evidence>
<dbReference type="VEuPathDB" id="FungiDB:FGRAMPH1_01G03103"/>